<dbReference type="AlphaFoldDB" id="A0A2G3PRT8"/>
<dbReference type="EMBL" id="PEBD01000004">
    <property type="protein sequence ID" value="PHV68470.1"/>
    <property type="molecule type" value="Genomic_DNA"/>
</dbReference>
<proteinExistence type="predicted"/>
<accession>A0A2G3PRT8</accession>
<protein>
    <submittedName>
        <fullName evidence="2">Uncharacterized protein</fullName>
    </submittedName>
</protein>
<evidence type="ECO:0000313" key="3">
    <source>
        <dbReference type="Proteomes" id="UP000225108"/>
    </source>
</evidence>
<organism evidence="2 3">
    <name type="scientific">Williamsia marianensis</name>
    <dbReference type="NCBI Taxonomy" id="85044"/>
    <lineage>
        <taxon>Bacteria</taxon>
        <taxon>Bacillati</taxon>
        <taxon>Actinomycetota</taxon>
        <taxon>Actinomycetes</taxon>
        <taxon>Mycobacteriales</taxon>
        <taxon>Nocardiaceae</taxon>
        <taxon>Williamsia</taxon>
    </lineage>
</organism>
<feature type="region of interest" description="Disordered" evidence="1">
    <location>
        <begin position="1"/>
        <end position="21"/>
    </location>
</feature>
<comment type="caution">
    <text evidence="2">The sequence shown here is derived from an EMBL/GenBank/DDBJ whole genome shotgun (WGS) entry which is preliminary data.</text>
</comment>
<evidence type="ECO:0000256" key="1">
    <source>
        <dbReference type="SAM" id="MobiDB-lite"/>
    </source>
</evidence>
<dbReference type="Proteomes" id="UP000225108">
    <property type="component" value="Unassembled WGS sequence"/>
</dbReference>
<gene>
    <name evidence="2" type="ORF">CSW57_04435</name>
</gene>
<sequence>MSEYQPARRRDPSSPLRKGTESLGRDLADFWARSESDLLSNTTRGLLAEYIVGIALGCTDGTVRREWDAFDLLTESGLRIEVKSSAYLQSWQQKSASAIKFAVGPATAWFAETNSYAEVRERSADVYVFCLFITADRAVADPLDVDQWTFYVASTTHINAAIGEPKTITLASLRSRVQPLETGFGGLLAAVEDAGRSKRP</sequence>
<evidence type="ECO:0000313" key="2">
    <source>
        <dbReference type="EMBL" id="PHV68470.1"/>
    </source>
</evidence>
<name>A0A2G3PRT8_WILMA</name>
<reference evidence="2 3" key="1">
    <citation type="submission" date="2017-10" db="EMBL/GenBank/DDBJ databases">
        <title>The draft genome sequence of Williamsia sp. BULT 1.1 isolated from the semi-arid grassland soils from South Africa.</title>
        <authorList>
            <person name="Kabwe M.H."/>
            <person name="Govender N."/>
            <person name="Mutseka Lunga P."/>
            <person name="Vikram S."/>
            <person name="Makhalanyane T.P."/>
        </authorList>
    </citation>
    <scope>NUCLEOTIDE SEQUENCE [LARGE SCALE GENOMIC DNA]</scope>
    <source>
        <strain evidence="2 3">BULT 1.1</strain>
    </source>
</reference>